<feature type="compositionally biased region" description="Basic and acidic residues" evidence="1">
    <location>
        <begin position="64"/>
        <end position="73"/>
    </location>
</feature>
<accession>A0AAV4IK28</accession>
<comment type="caution">
    <text evidence="2">The sequence shown here is derived from an EMBL/GenBank/DDBJ whole genome shotgun (WGS) entry which is preliminary data.</text>
</comment>
<feature type="region of interest" description="Disordered" evidence="1">
    <location>
        <begin position="62"/>
        <end position="81"/>
    </location>
</feature>
<proteinExistence type="predicted"/>
<evidence type="ECO:0000313" key="3">
    <source>
        <dbReference type="Proteomes" id="UP000762676"/>
    </source>
</evidence>
<keyword evidence="3" id="KW-1185">Reference proteome</keyword>
<sequence length="103" mass="11837">MRASFQEASMRMAWVMRRRDQCSYDDDGFWKETGNWVVVPRSLNRADYHHATHCCLTAAVHSSTSEHRSERSSTARRGQLIPSLRHRCPAGCKKVPASVYRTV</sequence>
<dbReference type="Proteomes" id="UP000762676">
    <property type="component" value="Unassembled WGS sequence"/>
</dbReference>
<reference evidence="2 3" key="1">
    <citation type="journal article" date="2021" name="Elife">
        <title>Chloroplast acquisition without the gene transfer in kleptoplastic sea slugs, Plakobranchus ocellatus.</title>
        <authorList>
            <person name="Maeda T."/>
            <person name="Takahashi S."/>
            <person name="Yoshida T."/>
            <person name="Shimamura S."/>
            <person name="Takaki Y."/>
            <person name="Nagai Y."/>
            <person name="Toyoda A."/>
            <person name="Suzuki Y."/>
            <person name="Arimoto A."/>
            <person name="Ishii H."/>
            <person name="Satoh N."/>
            <person name="Nishiyama T."/>
            <person name="Hasebe M."/>
            <person name="Maruyama T."/>
            <person name="Minagawa J."/>
            <person name="Obokata J."/>
            <person name="Shigenobu S."/>
        </authorList>
    </citation>
    <scope>NUCLEOTIDE SEQUENCE [LARGE SCALE GENOMIC DNA]</scope>
</reference>
<evidence type="ECO:0000313" key="2">
    <source>
        <dbReference type="EMBL" id="GFS10350.1"/>
    </source>
</evidence>
<organism evidence="2 3">
    <name type="scientific">Elysia marginata</name>
    <dbReference type="NCBI Taxonomy" id="1093978"/>
    <lineage>
        <taxon>Eukaryota</taxon>
        <taxon>Metazoa</taxon>
        <taxon>Spiralia</taxon>
        <taxon>Lophotrochozoa</taxon>
        <taxon>Mollusca</taxon>
        <taxon>Gastropoda</taxon>
        <taxon>Heterobranchia</taxon>
        <taxon>Euthyneura</taxon>
        <taxon>Panpulmonata</taxon>
        <taxon>Sacoglossa</taxon>
        <taxon>Placobranchoidea</taxon>
        <taxon>Plakobranchidae</taxon>
        <taxon>Elysia</taxon>
    </lineage>
</organism>
<dbReference type="EMBL" id="BMAT01009626">
    <property type="protein sequence ID" value="GFS10350.1"/>
    <property type="molecule type" value="Genomic_DNA"/>
</dbReference>
<dbReference type="AlphaFoldDB" id="A0AAV4IK28"/>
<name>A0AAV4IK28_9GAST</name>
<protein>
    <submittedName>
        <fullName evidence="2">Uncharacterized protein</fullName>
    </submittedName>
</protein>
<gene>
    <name evidence="2" type="ORF">ElyMa_004807100</name>
</gene>
<evidence type="ECO:0000256" key="1">
    <source>
        <dbReference type="SAM" id="MobiDB-lite"/>
    </source>
</evidence>